<keyword evidence="1" id="KW-0812">Transmembrane</keyword>
<accession>H5USP8</accession>
<gene>
    <name evidence="2" type="ORF">MOPEL_080_00350</name>
</gene>
<organism evidence="2 3">
    <name type="scientific">Mobilicoccus pelagius NBRC 104925</name>
    <dbReference type="NCBI Taxonomy" id="1089455"/>
    <lineage>
        <taxon>Bacteria</taxon>
        <taxon>Bacillati</taxon>
        <taxon>Actinomycetota</taxon>
        <taxon>Actinomycetes</taxon>
        <taxon>Micrococcales</taxon>
        <taxon>Dermatophilaceae</taxon>
        <taxon>Mobilicoccus</taxon>
    </lineage>
</organism>
<keyword evidence="3" id="KW-1185">Reference proteome</keyword>
<feature type="transmembrane region" description="Helical" evidence="1">
    <location>
        <begin position="187"/>
        <end position="208"/>
    </location>
</feature>
<dbReference type="OrthoDB" id="10020615at2"/>
<dbReference type="RefSeq" id="WP_009482654.1">
    <property type="nucleotide sequence ID" value="NZ_BAFE01000058.1"/>
</dbReference>
<dbReference type="AlphaFoldDB" id="H5USP8"/>
<feature type="transmembrane region" description="Helical" evidence="1">
    <location>
        <begin position="151"/>
        <end position="175"/>
    </location>
</feature>
<comment type="caution">
    <text evidence="2">The sequence shown here is derived from an EMBL/GenBank/DDBJ whole genome shotgun (WGS) entry which is preliminary data.</text>
</comment>
<evidence type="ECO:0000256" key="1">
    <source>
        <dbReference type="SAM" id="Phobius"/>
    </source>
</evidence>
<feature type="transmembrane region" description="Helical" evidence="1">
    <location>
        <begin position="112"/>
        <end position="131"/>
    </location>
</feature>
<feature type="transmembrane region" description="Helical" evidence="1">
    <location>
        <begin position="220"/>
        <end position="239"/>
    </location>
</feature>
<dbReference type="Proteomes" id="UP000004367">
    <property type="component" value="Unassembled WGS sequence"/>
</dbReference>
<feature type="transmembrane region" description="Helical" evidence="1">
    <location>
        <begin position="86"/>
        <end position="105"/>
    </location>
</feature>
<feature type="transmembrane region" description="Helical" evidence="1">
    <location>
        <begin position="251"/>
        <end position="269"/>
    </location>
</feature>
<dbReference type="STRING" id="1089455.MOPEL_080_00350"/>
<sequence length="331" mass="32177">MPDSPRRAVLLALLTVVLGLLAVVAAGASDGRVLTPWWILCTVLCLIVPLGAWSAHGARSRLAALGGIALSSALLVGGFATARGSAFLVLVLATFAITPAMMLTPRLRGHRVVGLALFGVPLLLVGAAGPATLGVVDLDLGLDAAGPASALLPVVGPAALLGGAATLVGCVVDLASRLRTSVSPDTVRGIAAVIGGLALVLVAAAGAVASGTVSGTASRVGAAVVVLAIAAAAALTHGLRTLASTREVSDVGGILTVLAVLAVLVGALLTPAGALATTVTLVALLALAAVLGAVAGLCGAAALVRAPRTLSLPRLVRPGAWAGVRAHLVQS</sequence>
<keyword evidence="1" id="KW-0472">Membrane</keyword>
<evidence type="ECO:0000313" key="3">
    <source>
        <dbReference type="Proteomes" id="UP000004367"/>
    </source>
</evidence>
<protein>
    <submittedName>
        <fullName evidence="2">Uncharacterized protein</fullName>
    </submittedName>
</protein>
<feature type="transmembrane region" description="Helical" evidence="1">
    <location>
        <begin position="281"/>
        <end position="304"/>
    </location>
</feature>
<proteinExistence type="predicted"/>
<name>H5USP8_9MICO</name>
<feature type="transmembrane region" description="Helical" evidence="1">
    <location>
        <begin position="62"/>
        <end position="80"/>
    </location>
</feature>
<evidence type="ECO:0000313" key="2">
    <source>
        <dbReference type="EMBL" id="GAB48756.1"/>
    </source>
</evidence>
<reference evidence="2 3" key="1">
    <citation type="submission" date="2012-02" db="EMBL/GenBank/DDBJ databases">
        <title>Whole genome shotgun sequence of Mobilicoccus pelagius NBRC 104925.</title>
        <authorList>
            <person name="Yoshida Y."/>
            <person name="Hosoyama A."/>
            <person name="Tsuchikane K."/>
            <person name="Katsumata H."/>
            <person name="Yamazaki S."/>
            <person name="Fujita N."/>
        </authorList>
    </citation>
    <scope>NUCLEOTIDE SEQUENCE [LARGE SCALE GENOMIC DNA]</scope>
    <source>
        <strain evidence="2 3">NBRC 104925</strain>
    </source>
</reference>
<keyword evidence="1" id="KW-1133">Transmembrane helix</keyword>
<feature type="transmembrane region" description="Helical" evidence="1">
    <location>
        <begin position="37"/>
        <end position="55"/>
    </location>
</feature>
<dbReference type="EMBL" id="BAFE01000058">
    <property type="protein sequence ID" value="GAB48756.1"/>
    <property type="molecule type" value="Genomic_DNA"/>
</dbReference>